<proteinExistence type="predicted"/>
<accession>A0A0K9CNI2</accession>
<dbReference type="EMBL" id="ACDS02000029">
    <property type="protein sequence ID" value="KMV76045.1"/>
    <property type="molecule type" value="Genomic_DNA"/>
</dbReference>
<dbReference type="Pfam" id="PF08011">
    <property type="entry name" value="PDDEXK_9"/>
    <property type="match status" value="1"/>
</dbReference>
<protein>
    <submittedName>
        <fullName evidence="1">Uncharacterized protein</fullName>
    </submittedName>
</protein>
<dbReference type="InterPro" id="IPR012547">
    <property type="entry name" value="PDDEXK_9"/>
</dbReference>
<evidence type="ECO:0000313" key="1">
    <source>
        <dbReference type="EMBL" id="KMV76045.1"/>
    </source>
</evidence>
<reference evidence="2" key="1">
    <citation type="submission" date="2009-02" db="EMBL/GenBank/DDBJ databases">
        <title>The Genome Sequence of Shigella sp. D9.</title>
        <authorList>
            <consortium name="The Broad Institute Genome Sequencing Platform"/>
            <person name="Ward D."/>
            <person name="Young S.K."/>
            <person name="Kodira C.D."/>
            <person name="Zeng Q."/>
            <person name="Koehrsen M."/>
            <person name="Alvarado L."/>
            <person name="Berlin A."/>
            <person name="Borenstein D."/>
            <person name="Chen Z."/>
            <person name="Engels R."/>
            <person name="Freedman E."/>
            <person name="Gellesch M."/>
            <person name="Goldberg J."/>
            <person name="Griggs A."/>
            <person name="Gujja S."/>
            <person name="Heiman D."/>
            <person name="Hepburn T."/>
            <person name="Howarth C."/>
            <person name="Jen D."/>
            <person name="Larson L."/>
            <person name="Lewis B."/>
            <person name="Mehta T."/>
            <person name="Park D."/>
            <person name="Pearson M."/>
            <person name="Roberts A."/>
            <person name="Saif S."/>
            <person name="Shea T."/>
            <person name="Shenoy N."/>
            <person name="Sisk P."/>
            <person name="Stolte C."/>
            <person name="Sykes S."/>
            <person name="Walk T."/>
            <person name="White J."/>
            <person name="Yandava C."/>
            <person name="Allen-Vercoe E."/>
            <person name="Strauss J."/>
            <person name="Sibley C."/>
            <person name="White A."/>
            <person name="Ambrose C."/>
            <person name="Lander E."/>
            <person name="Nusbaum C."/>
            <person name="Galagan J."/>
            <person name="Birren B."/>
        </authorList>
    </citation>
    <scope>NUCLEOTIDE SEQUENCE [LARGE SCALE GENOMIC DNA]</scope>
    <source>
        <strain evidence="2">D11</strain>
    </source>
</reference>
<organism evidence="1 2">
    <name type="scientific">Fusobacterium animalis D11</name>
    <dbReference type="NCBI Taxonomy" id="556264"/>
    <lineage>
        <taxon>Bacteria</taxon>
        <taxon>Fusobacteriati</taxon>
        <taxon>Fusobacteriota</taxon>
        <taxon>Fusobacteriia</taxon>
        <taxon>Fusobacteriales</taxon>
        <taxon>Fusobacteriaceae</taxon>
        <taxon>Fusobacterium</taxon>
    </lineage>
</organism>
<comment type="caution">
    <text evidence="1">The sequence shown here is derived from an EMBL/GenBank/DDBJ whole genome shotgun (WGS) entry which is preliminary data.</text>
</comment>
<dbReference type="AlphaFoldDB" id="A0A0K9CNI2"/>
<dbReference type="PANTHER" id="PTHR34825:SF1">
    <property type="entry name" value="AAA-ATPASE-LIKE DOMAIN-CONTAINING PROTEIN"/>
    <property type="match status" value="1"/>
</dbReference>
<sequence length="342" mass="39991">MGIMTGIIRVIKAGIFSDLNNLKVYSILNEQYSDFFGFTQSEVEKALKDFNIEYELPDVRSWYDGYKFGNSDVYNPWSILNFLTDKKLIPYWIDTSDNYLINKTLKNASSDTMEALQKLFSGESVEENISGNSDLSILFDEEEIWELFLFSGYLTIDEKIGEDYENVYALRLPNREVKEFFKQKFIDMNFGESLFRNTMEALKKNNIDNFEKYLQNIILKSASYYDGKNEDFYHGLILGMTLYLDRDYYVNSNRESGLGRYDVIIEPKNKNNRGYILEFKVVKDEKDLEKSSKEAIEQIIDKKYDTSLKERGIKDITLIGIAFFGKLVKISCKYNLFEGGFY</sequence>
<dbReference type="PANTHER" id="PTHR34825">
    <property type="entry name" value="CONSERVED PROTEIN, WITH A WEAK D-GALACTARATE DEHYDRATASE/ALTRONATE HYDROLASE DOMAIN"/>
    <property type="match status" value="1"/>
</dbReference>
<gene>
    <name evidence="1" type="ORF">PSAG_04582</name>
</gene>
<reference evidence="1 2" key="2">
    <citation type="submission" date="2013-10" db="EMBL/GenBank/DDBJ databases">
        <title>The Genome Sequence of Fusobacterium nucleatum subsp. animalis D11.</title>
        <authorList>
            <consortium name="The Broad Institute Genomics Platform"/>
            <person name="Earl A."/>
            <person name="Ward D."/>
            <person name="Feldgarden M."/>
            <person name="Gevers D."/>
            <person name="Kostic A."/>
            <person name="Garrett W."/>
            <person name="Young S.K."/>
            <person name="Zeng Q."/>
            <person name="Gargeya S."/>
            <person name="Fitzgerald M."/>
            <person name="Abouelleil A."/>
            <person name="Alvarado L."/>
            <person name="Berlin A.M."/>
            <person name="Chapman S.B."/>
            <person name="Gainer-Dewar J."/>
            <person name="Goldberg J."/>
            <person name="Gnerre S."/>
            <person name="Griggs A."/>
            <person name="Gujja S."/>
            <person name="Hansen M."/>
            <person name="Howarth C."/>
            <person name="Imamovic A."/>
            <person name="Ireland A."/>
            <person name="Larimer J."/>
            <person name="McCowan C."/>
            <person name="Murphy C."/>
            <person name="Pearson M."/>
            <person name="Poon T.W."/>
            <person name="Priest M."/>
            <person name="Roberts A."/>
            <person name="Saif S."/>
            <person name="Shea T."/>
            <person name="Sykes S."/>
            <person name="Wortman J."/>
            <person name="Nusbaum C."/>
            <person name="Birren B."/>
        </authorList>
    </citation>
    <scope>NUCLEOTIDE SEQUENCE [LARGE SCALE GENOMIC DNA]</scope>
    <source>
        <strain evidence="1 2">D11</strain>
    </source>
</reference>
<name>A0A0K9CNI2_9FUSO</name>
<evidence type="ECO:0000313" key="2">
    <source>
        <dbReference type="Proteomes" id="UP000004650"/>
    </source>
</evidence>
<dbReference type="Proteomes" id="UP000004650">
    <property type="component" value="Unassembled WGS sequence"/>
</dbReference>